<feature type="region of interest" description="Disordered" evidence="13">
    <location>
        <begin position="1221"/>
        <end position="1310"/>
    </location>
</feature>
<dbReference type="InterPro" id="IPR038120">
    <property type="entry name" value="Rpb1_funnel_sf"/>
</dbReference>
<comment type="subcellular location">
    <subcellularLocation>
        <location evidence="1">Nucleus</location>
    </subcellularLocation>
</comment>
<evidence type="ECO:0000259" key="14">
    <source>
        <dbReference type="SMART" id="SM00663"/>
    </source>
</evidence>
<evidence type="ECO:0000256" key="9">
    <source>
        <dbReference type="ARBA" id="ARBA00023163"/>
    </source>
</evidence>
<dbReference type="CDD" id="cd02735">
    <property type="entry name" value="RNAP_I_Rpa1_C"/>
    <property type="match status" value="1"/>
</dbReference>
<protein>
    <recommendedName>
        <fullName evidence="11">DNA-directed RNA polymerase subunit</fullName>
        <ecNumber evidence="11">2.7.7.6</ecNumber>
    </recommendedName>
</protein>
<evidence type="ECO:0000313" key="16">
    <source>
        <dbReference type="Proteomes" id="UP001381693"/>
    </source>
</evidence>
<evidence type="ECO:0000256" key="11">
    <source>
        <dbReference type="RuleBase" id="RU004279"/>
    </source>
</evidence>
<dbReference type="Gene3D" id="1.10.132.30">
    <property type="match status" value="1"/>
</dbReference>
<dbReference type="InterPro" id="IPR044893">
    <property type="entry name" value="RNA_pol_Rpb1_clamp_domain"/>
</dbReference>
<dbReference type="InterPro" id="IPR007083">
    <property type="entry name" value="RNA_pol_Rpb1_4"/>
</dbReference>
<keyword evidence="8" id="KW-0460">Magnesium</keyword>
<keyword evidence="9 11" id="KW-0804">Transcription</keyword>
<dbReference type="GO" id="GO:0046872">
    <property type="term" value="F:metal ion binding"/>
    <property type="evidence" value="ECO:0007669"/>
    <property type="project" value="UniProtKB-KW"/>
</dbReference>
<feature type="compositionally biased region" description="Acidic residues" evidence="13">
    <location>
        <begin position="1251"/>
        <end position="1264"/>
    </location>
</feature>
<dbReference type="InterPro" id="IPR006592">
    <property type="entry name" value="RNA_pol_N"/>
</dbReference>
<evidence type="ECO:0000256" key="3">
    <source>
        <dbReference type="ARBA" id="ARBA00022478"/>
    </source>
</evidence>
<evidence type="ECO:0000256" key="4">
    <source>
        <dbReference type="ARBA" id="ARBA00022679"/>
    </source>
</evidence>
<dbReference type="Gene3D" id="3.30.70.2850">
    <property type="match status" value="1"/>
</dbReference>
<comment type="function">
    <text evidence="11">DNA-dependent RNA polymerase catalyzes the transcription of DNA into RNA using the four ribonucleoside triphosphates as substrates.</text>
</comment>
<feature type="domain" description="RNA polymerase N-terminal" evidence="14">
    <location>
        <begin position="312"/>
        <end position="645"/>
    </location>
</feature>
<dbReference type="InterPro" id="IPR045867">
    <property type="entry name" value="DNA-dir_RpoC_beta_prime"/>
</dbReference>
<evidence type="ECO:0000256" key="2">
    <source>
        <dbReference type="ARBA" id="ARBA00006460"/>
    </source>
</evidence>
<evidence type="ECO:0000256" key="10">
    <source>
        <dbReference type="ARBA" id="ARBA00023242"/>
    </source>
</evidence>
<evidence type="ECO:0000256" key="7">
    <source>
        <dbReference type="ARBA" id="ARBA00022833"/>
    </source>
</evidence>
<keyword evidence="7" id="KW-0862">Zinc</keyword>
<feature type="coiled-coil region" evidence="12">
    <location>
        <begin position="908"/>
        <end position="935"/>
    </location>
</feature>
<keyword evidence="5 11" id="KW-0548">Nucleotidyltransferase</keyword>
<keyword evidence="3 11" id="KW-0240">DNA-directed RNA polymerase</keyword>
<dbReference type="Gene3D" id="6.10.250.2940">
    <property type="match status" value="1"/>
</dbReference>
<dbReference type="InterPro" id="IPR000722">
    <property type="entry name" value="RNA_pol_asu"/>
</dbReference>
<dbReference type="GO" id="GO:0005736">
    <property type="term" value="C:RNA polymerase I complex"/>
    <property type="evidence" value="ECO:0007669"/>
    <property type="project" value="TreeGrafter"/>
</dbReference>
<dbReference type="SUPFAM" id="SSF64484">
    <property type="entry name" value="beta and beta-prime subunits of DNA dependent RNA-polymerase"/>
    <property type="match status" value="1"/>
</dbReference>
<feature type="compositionally biased region" description="Acidic residues" evidence="13">
    <location>
        <begin position="1277"/>
        <end position="1301"/>
    </location>
</feature>
<comment type="catalytic activity">
    <reaction evidence="11">
        <text>RNA(n) + a ribonucleoside 5'-triphosphate = RNA(n+1) + diphosphate</text>
        <dbReference type="Rhea" id="RHEA:21248"/>
        <dbReference type="Rhea" id="RHEA-COMP:14527"/>
        <dbReference type="Rhea" id="RHEA-COMP:17342"/>
        <dbReference type="ChEBI" id="CHEBI:33019"/>
        <dbReference type="ChEBI" id="CHEBI:61557"/>
        <dbReference type="ChEBI" id="CHEBI:140395"/>
        <dbReference type="EC" id="2.7.7.6"/>
    </reaction>
</comment>
<dbReference type="SMART" id="SM00663">
    <property type="entry name" value="RPOLA_N"/>
    <property type="match status" value="1"/>
</dbReference>
<organism evidence="15 16">
    <name type="scientific">Halocaridina rubra</name>
    <name type="common">Hawaiian red shrimp</name>
    <dbReference type="NCBI Taxonomy" id="373956"/>
    <lineage>
        <taxon>Eukaryota</taxon>
        <taxon>Metazoa</taxon>
        <taxon>Ecdysozoa</taxon>
        <taxon>Arthropoda</taxon>
        <taxon>Crustacea</taxon>
        <taxon>Multicrustacea</taxon>
        <taxon>Malacostraca</taxon>
        <taxon>Eumalacostraca</taxon>
        <taxon>Eucarida</taxon>
        <taxon>Decapoda</taxon>
        <taxon>Pleocyemata</taxon>
        <taxon>Caridea</taxon>
        <taxon>Atyoidea</taxon>
        <taxon>Atyidae</taxon>
        <taxon>Halocaridina</taxon>
    </lineage>
</organism>
<dbReference type="InterPro" id="IPR007080">
    <property type="entry name" value="RNA_pol_Rpb1_1"/>
</dbReference>
<dbReference type="GO" id="GO:0003899">
    <property type="term" value="F:DNA-directed RNA polymerase activity"/>
    <property type="evidence" value="ECO:0007669"/>
    <property type="project" value="UniProtKB-EC"/>
</dbReference>
<name>A0AAN8WHM0_HALRR</name>
<dbReference type="Pfam" id="PF05000">
    <property type="entry name" value="RNA_pol_Rpb1_4"/>
    <property type="match status" value="1"/>
</dbReference>
<dbReference type="Proteomes" id="UP001381693">
    <property type="component" value="Unassembled WGS sequence"/>
</dbReference>
<dbReference type="InterPro" id="IPR007081">
    <property type="entry name" value="RNA_pol_Rpb1_5"/>
</dbReference>
<dbReference type="Pfam" id="PF04997">
    <property type="entry name" value="RNA_pol_Rpb1_1"/>
    <property type="match status" value="1"/>
</dbReference>
<evidence type="ECO:0000256" key="1">
    <source>
        <dbReference type="ARBA" id="ARBA00004123"/>
    </source>
</evidence>
<comment type="caution">
    <text evidence="15">The sequence shown here is derived from an EMBL/GenBank/DDBJ whole genome shotgun (WGS) entry which is preliminary data.</text>
</comment>
<dbReference type="Pfam" id="PF00623">
    <property type="entry name" value="RNA_pol_Rpb1_2"/>
    <property type="match status" value="1"/>
</dbReference>
<accession>A0AAN8WHM0</accession>
<dbReference type="EC" id="2.7.7.6" evidence="11"/>
<keyword evidence="10" id="KW-0539">Nucleus</keyword>
<dbReference type="InterPro" id="IPR015699">
    <property type="entry name" value="DNA-dir_RNA_pol1_lsu_N"/>
</dbReference>
<keyword evidence="6" id="KW-0479">Metal-binding</keyword>
<comment type="similarity">
    <text evidence="2 11">Belongs to the RNA polymerase beta' chain family.</text>
</comment>
<dbReference type="Gene3D" id="2.40.40.20">
    <property type="match status" value="1"/>
</dbReference>
<dbReference type="FunFam" id="2.40.40.20:FF:000019">
    <property type="entry name" value="DNA-directed RNA polymerase II subunit RPB1"/>
    <property type="match status" value="1"/>
</dbReference>
<dbReference type="InterPro" id="IPR047107">
    <property type="entry name" value="DNA-dir_RNA_pol1_lsu_C"/>
</dbReference>
<keyword evidence="12" id="KW-0175">Coiled coil</keyword>
<dbReference type="GO" id="GO:0006351">
    <property type="term" value="P:DNA-templated transcription"/>
    <property type="evidence" value="ECO:0007669"/>
    <property type="project" value="InterPro"/>
</dbReference>
<dbReference type="PANTHER" id="PTHR19376">
    <property type="entry name" value="DNA-DIRECTED RNA POLYMERASE"/>
    <property type="match status" value="1"/>
</dbReference>
<dbReference type="EMBL" id="JAXCGZ010023763">
    <property type="protein sequence ID" value="KAK7006062.1"/>
    <property type="molecule type" value="Genomic_DNA"/>
</dbReference>
<evidence type="ECO:0000256" key="12">
    <source>
        <dbReference type="SAM" id="Coils"/>
    </source>
</evidence>
<evidence type="ECO:0000256" key="5">
    <source>
        <dbReference type="ARBA" id="ARBA00022695"/>
    </source>
</evidence>
<dbReference type="Gene3D" id="3.30.1490.180">
    <property type="entry name" value="RNA polymerase ii"/>
    <property type="match status" value="1"/>
</dbReference>
<evidence type="ECO:0000256" key="13">
    <source>
        <dbReference type="SAM" id="MobiDB-lite"/>
    </source>
</evidence>
<keyword evidence="16" id="KW-1185">Reference proteome</keyword>
<dbReference type="Gene3D" id="4.10.860.120">
    <property type="entry name" value="RNA polymerase II, clamp domain"/>
    <property type="match status" value="1"/>
</dbReference>
<feature type="compositionally biased region" description="Basic and acidic residues" evidence="13">
    <location>
        <begin position="1265"/>
        <end position="1276"/>
    </location>
</feature>
<evidence type="ECO:0000256" key="8">
    <source>
        <dbReference type="ARBA" id="ARBA00022842"/>
    </source>
</evidence>
<proteinExistence type="inferred from homology"/>
<gene>
    <name evidence="15" type="ORF">SK128_003660</name>
</gene>
<evidence type="ECO:0000313" key="15">
    <source>
        <dbReference type="EMBL" id="KAK7006062.1"/>
    </source>
</evidence>
<dbReference type="GO" id="GO:0003677">
    <property type="term" value="F:DNA binding"/>
    <property type="evidence" value="ECO:0007669"/>
    <property type="project" value="InterPro"/>
</dbReference>
<dbReference type="Gene3D" id="6.20.50.80">
    <property type="match status" value="1"/>
</dbReference>
<reference evidence="15 16" key="1">
    <citation type="submission" date="2023-11" db="EMBL/GenBank/DDBJ databases">
        <title>Halocaridina rubra genome assembly.</title>
        <authorList>
            <person name="Smith C."/>
        </authorList>
    </citation>
    <scope>NUCLEOTIDE SEQUENCE [LARGE SCALE GENOMIC DNA]</scope>
    <source>
        <strain evidence="15">EP-1</strain>
        <tissue evidence="15">Whole</tissue>
    </source>
</reference>
<dbReference type="PANTHER" id="PTHR19376:SF11">
    <property type="entry name" value="DNA-DIRECTED RNA POLYMERASE I SUBUNIT RPA1"/>
    <property type="match status" value="1"/>
</dbReference>
<keyword evidence="4 11" id="KW-0808">Transferase</keyword>
<feature type="compositionally biased region" description="Acidic residues" evidence="13">
    <location>
        <begin position="1225"/>
        <end position="1239"/>
    </location>
</feature>
<dbReference type="Pfam" id="PF04998">
    <property type="entry name" value="RNA_pol_Rpb1_5"/>
    <property type="match status" value="1"/>
</dbReference>
<sequence length="1548" mass="175351">MGIFGQSEFVSIDNMNFRVYSDEEIKKISVLRITNHETFNDLGHIAPNGLYDLHLGPVSSQGDDICLTCRLNSYRCPGHCGHVELPLPVYNPVFYDTLKQIVTHICFQCHHFIAHSLKTVRLKYQMKLLNDGFATEAMEISDVISQITAWYTSQEAEEVTTGIDDEENESKSVNAALISILPKKLDIYCSKVLKNGTSQSTLTCGIYAIRDEILKKFWHEISGTKKCSFCSAPRMQLVLQNSRFIKKNFLKNEKESINEGTANKSHDPIEKQSYLTALQVQDALRKCWQNDSEVLSCLYPVLATTKIKHPTDMFFLNTLLVIPPKFRPYVRRLDMISEHESSPLLKNVVKLSTFLLPLISIMNGIQENLPDNLKNIYGEISGKTTEEKIQNMWYQIQANVDNLYDAGLTNSKQITSKGIRQVIEKKYGLMRHNLMGKRVNFSARSVAAPDPHLAMDEVGVPMDFAIKLSYPVPVSNWNVEEMRKLVMNGPHKYPGAIFIEDEEGKKILLGHLNETQRCAHAKKLFTPVESHVKKVNAKKIVHRHLKNGDFVLMNRQPTLHRPSIQAHRVRVMAKDRVLRMPYANCKAYNADFDGDEFNMHFPQNELARSESRHLIMTHNQYLTPKDGSPLAGLIQDCVVSSVLITWSGHTIDVKDFITPRHVSKARRKHLKKLVRNTPREVCSKLQIPENDFQNYFENAHKSQNAKEMAAIDAAYTAALGPTTSRITAENERQLLRPNLDNHMKLMVDTGAKGSKVNMNQMASLFGSVAIDGKRMPLSITGKSLPAFKPYDSSPCAGGYIANRFITGINPKSYFFLCIVGRDSLQHTAVKTSDSGYVQRCLIKHLEGVRVDYDMTVRNSDGMVLQFRYGEDGLDVTKVPFMSSLQALDALVTNYSRLIEDRALATARAVGERDNVDKYSRKLKRIKEKHESKTEKRCSGFLKFCRKMADQVDVVGYCPATGRSNTSKHLQKLWQALPKHEKEKFSKKTAPIPDPVSSVYSSAANLGVVSEALDKLIDQYYSDFYVKRPASEQTFSKEDITTTIHMKALMSQVDPGEAVGALCAQALGEPLTQMTLNTFHFAGKDELNVTLGVPRMIEILRTGSKEISTPIMEIPFHPHVTRQLAEKLRLALSEVSLDKLLSEMNVVTKLEFERSKLHRTMKIKFSFLPHSQYKHVFALTPDEVLKYVENQFLVSIEKEILKSLKQQKIYCSVKKDMKGASKVENNEDMADAPVEEESETIETMMKKKENDSDNESSDEEEGLNEDDAKANQAKELDYSDVEDESNADEFDERESNLDDPDENGLGIKKTTKSKLKKAKGVSEEEANDRIFNVKSVTNWVIEYDFDRKKQLWCEVKFMLPVSEGLYDIVSIVRGLSKRAYVNNVSGMRRVFVVEKDGVFLLRTEGINIMKMFAYEHLLDINKLYTNSIQKIAETYGIEAAQRAIIREIRAVQSAYDINVNFRHLSLLADYFTCEGKYKACNRAAISTCASPIQKMSFETCVQFLKSSLLHGEIERMNSPSANIAVGQPPKVGTNAMHIRHVYSRIPISV</sequence>
<evidence type="ECO:0000256" key="6">
    <source>
        <dbReference type="ARBA" id="ARBA00022723"/>
    </source>
</evidence>
<dbReference type="CDD" id="cd01435">
    <property type="entry name" value="RNAP_I_RPA1_N"/>
    <property type="match status" value="1"/>
</dbReference>